<name>E3C7H8_9LACO</name>
<comment type="caution">
    <text evidence="3">The sequence shown here is derived from an EMBL/GenBank/DDBJ whole genome shotgun (WGS) entry which is preliminary data.</text>
</comment>
<dbReference type="Pfam" id="PF13649">
    <property type="entry name" value="Methyltransf_25"/>
    <property type="match status" value="1"/>
</dbReference>
<organism evidence="3 4">
    <name type="scientific">Limosilactobacillus oris PB013-T2-3</name>
    <dbReference type="NCBI Taxonomy" id="908339"/>
    <lineage>
        <taxon>Bacteria</taxon>
        <taxon>Bacillati</taxon>
        <taxon>Bacillota</taxon>
        <taxon>Bacilli</taxon>
        <taxon>Lactobacillales</taxon>
        <taxon>Lactobacillaceae</taxon>
        <taxon>Limosilactobacillus</taxon>
    </lineage>
</organism>
<reference evidence="3 4" key="1">
    <citation type="submission" date="2010-10" db="EMBL/GenBank/DDBJ databases">
        <authorList>
            <person name="Durkin A.S."/>
            <person name="Madupu R."/>
            <person name="Torralba M."/>
            <person name="Gillis M."/>
            <person name="Methe B."/>
            <person name="Sutton G."/>
            <person name="Nelson K.E."/>
        </authorList>
    </citation>
    <scope>NUCLEOTIDE SEQUENCE [LARGE SCALE GENOMIC DNA]</scope>
    <source>
        <strain evidence="3 4">PB013-T2-3</strain>
    </source>
</reference>
<evidence type="ECO:0000313" key="3">
    <source>
        <dbReference type="EMBL" id="EFQ53322.1"/>
    </source>
</evidence>
<dbReference type="PANTHER" id="PTHR43861">
    <property type="entry name" value="TRANS-ACONITATE 2-METHYLTRANSFERASE-RELATED"/>
    <property type="match status" value="1"/>
</dbReference>
<dbReference type="eggNOG" id="COG0500">
    <property type="taxonomic scope" value="Bacteria"/>
</dbReference>
<keyword evidence="1 3" id="KW-0808">Transferase</keyword>
<feature type="domain" description="Methyltransferase" evidence="2">
    <location>
        <begin position="47"/>
        <end position="141"/>
    </location>
</feature>
<dbReference type="CDD" id="cd02440">
    <property type="entry name" value="AdoMet_MTases"/>
    <property type="match status" value="1"/>
</dbReference>
<sequence length="204" mass="23663">MSEQIENYYKKIYSLEKPSEHEWTAGTAGPELVNMVYKKQIKPKSKILEIGCGLGTESIFLALRGMNVTAIDISDSAIKTAKQLADIYKVNVNWKVGNILNSSFEEDKFDVITDQGCFHHLTDDERRIYLHQVQKILKPDGMFILRCFSDKIPGGPQPRRISSNELIHTFYPEFRLEHLERVLSFSTTKREFPLGWFTIWFNQK</sequence>
<dbReference type="AlphaFoldDB" id="E3C7H8"/>
<gene>
    <name evidence="3" type="ORF">HMPREF9265_1207</name>
</gene>
<dbReference type="InterPro" id="IPR029063">
    <property type="entry name" value="SAM-dependent_MTases_sf"/>
</dbReference>
<dbReference type="SUPFAM" id="SSF53335">
    <property type="entry name" value="S-adenosyl-L-methionine-dependent methyltransferases"/>
    <property type="match status" value="1"/>
</dbReference>
<dbReference type="EMBL" id="AEKL01000039">
    <property type="protein sequence ID" value="EFQ53322.1"/>
    <property type="molecule type" value="Genomic_DNA"/>
</dbReference>
<evidence type="ECO:0000313" key="4">
    <source>
        <dbReference type="Proteomes" id="UP000003070"/>
    </source>
</evidence>
<evidence type="ECO:0000256" key="1">
    <source>
        <dbReference type="ARBA" id="ARBA00022679"/>
    </source>
</evidence>
<dbReference type="InterPro" id="IPR041698">
    <property type="entry name" value="Methyltransf_25"/>
</dbReference>
<proteinExistence type="predicted"/>
<dbReference type="OrthoDB" id="9760689at2"/>
<dbReference type="RefSeq" id="WP_003712518.1">
    <property type="nucleotide sequence ID" value="NZ_AEKL01000039.1"/>
</dbReference>
<accession>E3C7H8</accession>
<keyword evidence="3" id="KW-0489">Methyltransferase</keyword>
<protein>
    <submittedName>
        <fullName evidence="3">Methyltransferase domain protein</fullName>
    </submittedName>
</protein>
<dbReference type="GO" id="GO:0032259">
    <property type="term" value="P:methylation"/>
    <property type="evidence" value="ECO:0007669"/>
    <property type="project" value="UniProtKB-KW"/>
</dbReference>
<dbReference type="Gene3D" id="3.40.50.150">
    <property type="entry name" value="Vaccinia Virus protein VP39"/>
    <property type="match status" value="1"/>
</dbReference>
<dbReference type="GO" id="GO:0008168">
    <property type="term" value="F:methyltransferase activity"/>
    <property type="evidence" value="ECO:0007669"/>
    <property type="project" value="UniProtKB-KW"/>
</dbReference>
<evidence type="ECO:0000259" key="2">
    <source>
        <dbReference type="Pfam" id="PF13649"/>
    </source>
</evidence>
<dbReference type="Proteomes" id="UP000003070">
    <property type="component" value="Unassembled WGS sequence"/>
</dbReference>